<comment type="caution">
    <text evidence="1">The sequence shown here is derived from an EMBL/GenBank/DDBJ whole genome shotgun (WGS) entry which is preliminary data.</text>
</comment>
<protein>
    <submittedName>
        <fullName evidence="1">Uncharacterized protein</fullName>
    </submittedName>
</protein>
<reference evidence="1 2" key="1">
    <citation type="journal article" date="2017" name="Antonie Van Leeuwenhoek">
        <title>Rhizobium rhizosphaerae sp. nov., a novel species isolated from rice rhizosphere.</title>
        <authorList>
            <person name="Zhao J.J."/>
            <person name="Zhang J."/>
            <person name="Zhang R.J."/>
            <person name="Zhang C.W."/>
            <person name="Yin H.Q."/>
            <person name="Zhang X.X."/>
        </authorList>
    </citation>
    <scope>NUCLEOTIDE SEQUENCE [LARGE SCALE GENOMIC DNA]</scope>
    <source>
        <strain evidence="1 2">E3</strain>
    </source>
</reference>
<proteinExistence type="predicted"/>
<evidence type="ECO:0000313" key="2">
    <source>
        <dbReference type="Proteomes" id="UP000006334"/>
    </source>
</evidence>
<dbReference type="AlphaFoldDB" id="K6YGL7"/>
<keyword evidence="2" id="KW-1185">Reference proteome</keyword>
<name>K6YGL7_9ALTE</name>
<accession>K6YGL7</accession>
<gene>
    <name evidence="1" type="ORF">GLIP_3152</name>
</gene>
<evidence type="ECO:0000313" key="1">
    <source>
        <dbReference type="EMBL" id="GAC15773.1"/>
    </source>
</evidence>
<organism evidence="1 2">
    <name type="scientific">Aliiglaciecola lipolytica E3</name>
    <dbReference type="NCBI Taxonomy" id="1127673"/>
    <lineage>
        <taxon>Bacteria</taxon>
        <taxon>Pseudomonadati</taxon>
        <taxon>Pseudomonadota</taxon>
        <taxon>Gammaproteobacteria</taxon>
        <taxon>Alteromonadales</taxon>
        <taxon>Alteromonadaceae</taxon>
        <taxon>Aliiglaciecola</taxon>
    </lineage>
</organism>
<sequence length="37" mass="4354">MLVTPLSYLLIKTNISIKTKKPDLRRAELILWNTRLT</sequence>
<dbReference type="Proteomes" id="UP000006334">
    <property type="component" value="Unassembled WGS sequence"/>
</dbReference>
<dbReference type="EMBL" id="BAEN01000061">
    <property type="protein sequence ID" value="GAC15773.1"/>
    <property type="molecule type" value="Genomic_DNA"/>
</dbReference>